<sequence>MKPRPRSSTRGVRITANDFLAGSRIGLPTLLFTVLSTLSVGFAATVAAATNTAPANVLLIVMDDIGVDQVGVYEEAYDLTNHPDPCTPELDSFAQGAMRFTNAWSNPICSPTRSLIMTGVPACRSGIGIVTGENHPDSPGLDPDMYSIADMVRGLSGESAAIGKWHLAQDPDTADPNGPDPQWPYHPVPDPSENDPDDGLGFTYFQGSFANIGDYYDWTYTQILGGTVIEDLNHDTYATTQTTTDALQMFTTLEDESGDQPWLLYVAFNASHAQFHCPASGDCPDACTSETNWCEICGESPSQWGLKVQQTRAMTQTMDAAIGQLIDGAPENTAIIIIGDNGTPRDASKDAFDPFPGTGGVSHAKGTLYQGGINVPLIIKSPLATGNSGVCNQLVSASDLFATVAQFLQVNPPANPQRDSYSLARYTDGAYCHPCVPIDREYVYAERFNPNFAPVSPDGGVPAEYVATYHFRALRNATHKLIEKRTGTGIVREFYRLYDDVVGGPAPQDPAVLDDPDTGFNLSSAFETMNLLDEPNWTSEDIAAFEDLTCELADHYPALPVEGLVVSTAALTATRSNSAPMEGCDPTECTDSEITVRVDHPVSPLAKVIDRAVLEFDLRPLVLEANQSIASATLEVEIMDPAGSPTTAIAVKPYSPACGGSCDPLGDLCDCADAFDGIAGTSYANTSGWNQVGLKSIPLGGSITSDIEAALSTGTFSLALKIQGENNAGDDGVSLYPLGCGATLLPQLKLTYVGGGTALREAIPDDPELVGVEPSNFPNPFGSHTTIHYSVAVPAPVSIRIYNASGQLVRTLVDDQTQSAREYAVTWDGSNNAGNSVASGLYFYEVRVGSKSTSRPMMLMR</sequence>
<dbReference type="AlphaFoldDB" id="A0A956NAK9"/>
<protein>
    <submittedName>
        <fullName evidence="8">Sulfatase-like hydrolase/transferase</fullName>
    </submittedName>
</protein>
<organism evidence="8 9">
    <name type="scientific">Eiseniibacteriota bacterium</name>
    <dbReference type="NCBI Taxonomy" id="2212470"/>
    <lineage>
        <taxon>Bacteria</taxon>
        <taxon>Candidatus Eiseniibacteriota</taxon>
    </lineage>
</organism>
<dbReference type="PANTHER" id="PTHR42693">
    <property type="entry name" value="ARYLSULFATASE FAMILY MEMBER"/>
    <property type="match status" value="1"/>
</dbReference>
<dbReference type="Pfam" id="PF00884">
    <property type="entry name" value="Sulfatase"/>
    <property type="match status" value="1"/>
</dbReference>
<dbReference type="InterPro" id="IPR024607">
    <property type="entry name" value="Sulfatase_CS"/>
</dbReference>
<dbReference type="GO" id="GO:0004065">
    <property type="term" value="F:arylsulfatase activity"/>
    <property type="evidence" value="ECO:0007669"/>
    <property type="project" value="TreeGrafter"/>
</dbReference>
<gene>
    <name evidence="8" type="ORF">KDA27_03445</name>
</gene>
<reference evidence="8" key="2">
    <citation type="journal article" date="2021" name="Microbiome">
        <title>Successional dynamics and alternative stable states in a saline activated sludge microbial community over 9 years.</title>
        <authorList>
            <person name="Wang Y."/>
            <person name="Ye J."/>
            <person name="Ju F."/>
            <person name="Liu L."/>
            <person name="Boyd J.A."/>
            <person name="Deng Y."/>
            <person name="Parks D.H."/>
            <person name="Jiang X."/>
            <person name="Yin X."/>
            <person name="Woodcroft B.J."/>
            <person name="Tyson G.W."/>
            <person name="Hugenholtz P."/>
            <person name="Polz M.F."/>
            <person name="Zhang T."/>
        </authorList>
    </citation>
    <scope>NUCLEOTIDE SEQUENCE</scope>
    <source>
        <strain evidence="8">HKST-UBA02</strain>
    </source>
</reference>
<evidence type="ECO:0000256" key="2">
    <source>
        <dbReference type="ARBA" id="ARBA00022723"/>
    </source>
</evidence>
<feature type="domain" description="Sulfatase N-terminal" evidence="6">
    <location>
        <begin position="56"/>
        <end position="408"/>
    </location>
</feature>
<evidence type="ECO:0000259" key="7">
    <source>
        <dbReference type="Pfam" id="PF13860"/>
    </source>
</evidence>
<keyword evidence="3 8" id="KW-0378">Hydrolase</keyword>
<dbReference type="EMBL" id="JAGQHS010000010">
    <property type="protein sequence ID" value="MCA9754831.1"/>
    <property type="molecule type" value="Genomic_DNA"/>
</dbReference>
<evidence type="ECO:0000256" key="1">
    <source>
        <dbReference type="ARBA" id="ARBA00008779"/>
    </source>
</evidence>
<dbReference type="Gene3D" id="2.60.40.4070">
    <property type="match status" value="1"/>
</dbReference>
<evidence type="ECO:0000256" key="5">
    <source>
        <dbReference type="SAM" id="MobiDB-lite"/>
    </source>
</evidence>
<feature type="compositionally biased region" description="Pro residues" evidence="5">
    <location>
        <begin position="178"/>
        <end position="190"/>
    </location>
</feature>
<reference evidence="8" key="1">
    <citation type="submission" date="2020-04" db="EMBL/GenBank/DDBJ databases">
        <authorList>
            <person name="Zhang T."/>
        </authorList>
    </citation>
    <scope>NUCLEOTIDE SEQUENCE</scope>
    <source>
        <strain evidence="8">HKST-UBA02</strain>
    </source>
</reference>
<dbReference type="InterPro" id="IPR050738">
    <property type="entry name" value="Sulfatase"/>
</dbReference>
<evidence type="ECO:0000313" key="8">
    <source>
        <dbReference type="EMBL" id="MCA9754831.1"/>
    </source>
</evidence>
<dbReference type="InterPro" id="IPR025965">
    <property type="entry name" value="FlgD/Vpr_Ig-like"/>
</dbReference>
<dbReference type="SUPFAM" id="SSF53649">
    <property type="entry name" value="Alkaline phosphatase-like"/>
    <property type="match status" value="1"/>
</dbReference>
<accession>A0A956NAK9</accession>
<feature type="region of interest" description="Disordered" evidence="5">
    <location>
        <begin position="168"/>
        <end position="200"/>
    </location>
</feature>
<evidence type="ECO:0000256" key="4">
    <source>
        <dbReference type="ARBA" id="ARBA00022837"/>
    </source>
</evidence>
<dbReference type="InterPro" id="IPR000917">
    <property type="entry name" value="Sulfatase_N"/>
</dbReference>
<dbReference type="GO" id="GO:0046872">
    <property type="term" value="F:metal ion binding"/>
    <property type="evidence" value="ECO:0007669"/>
    <property type="project" value="UniProtKB-KW"/>
</dbReference>
<dbReference type="InterPro" id="IPR017850">
    <property type="entry name" value="Alkaline_phosphatase_core_sf"/>
</dbReference>
<evidence type="ECO:0000259" key="6">
    <source>
        <dbReference type="Pfam" id="PF00884"/>
    </source>
</evidence>
<name>A0A956NAK9_UNCEI</name>
<dbReference type="NCBIfam" id="TIGR04183">
    <property type="entry name" value="Por_Secre_tail"/>
    <property type="match status" value="1"/>
</dbReference>
<evidence type="ECO:0000256" key="3">
    <source>
        <dbReference type="ARBA" id="ARBA00022801"/>
    </source>
</evidence>
<dbReference type="InterPro" id="IPR026444">
    <property type="entry name" value="Secre_tail"/>
</dbReference>
<dbReference type="PANTHER" id="PTHR42693:SF33">
    <property type="entry name" value="ARYLSULFATASE"/>
    <property type="match status" value="1"/>
</dbReference>
<keyword evidence="4" id="KW-0106">Calcium</keyword>
<comment type="caution">
    <text evidence="8">The sequence shown here is derived from an EMBL/GenBank/DDBJ whole genome shotgun (WGS) entry which is preliminary data.</text>
</comment>
<dbReference type="Pfam" id="PF13860">
    <property type="entry name" value="FlgD_ig"/>
    <property type="match status" value="1"/>
</dbReference>
<comment type="similarity">
    <text evidence="1">Belongs to the sulfatase family.</text>
</comment>
<dbReference type="Gene3D" id="3.40.720.10">
    <property type="entry name" value="Alkaline Phosphatase, subunit A"/>
    <property type="match status" value="1"/>
</dbReference>
<feature type="domain" description="FlgD/Vpr Ig-like" evidence="7">
    <location>
        <begin position="786"/>
        <end position="847"/>
    </location>
</feature>
<evidence type="ECO:0000313" key="9">
    <source>
        <dbReference type="Proteomes" id="UP000739538"/>
    </source>
</evidence>
<proteinExistence type="inferred from homology"/>
<dbReference type="PROSITE" id="PS00523">
    <property type="entry name" value="SULFATASE_1"/>
    <property type="match status" value="1"/>
</dbReference>
<keyword evidence="2" id="KW-0479">Metal-binding</keyword>
<dbReference type="Proteomes" id="UP000739538">
    <property type="component" value="Unassembled WGS sequence"/>
</dbReference>